<evidence type="ECO:0000313" key="3">
    <source>
        <dbReference type="Proteomes" id="UP001256673"/>
    </source>
</evidence>
<proteinExistence type="predicted"/>
<accession>A0ABU3RSZ9</accession>
<dbReference type="PROSITE" id="PS51257">
    <property type="entry name" value="PROKAR_LIPOPROTEIN"/>
    <property type="match status" value="1"/>
</dbReference>
<sequence length="181" mass="18622">MGAQRTATTIGIGVLAVILTACTPPPGPLIDAVRPSASARATPESPSTPAPLVDAGPCDAVAPVHAVADPADPEQLGGKTLEIPVDRGLLDTASGEAVLNAEGVPVAYRVAPGDVFSTIAARFCVAEDWLLIVNHARRDNNGLYAGDTLNLDAHTIFSVGDQNGVVSDNVFPPEFTLPPQR</sequence>
<evidence type="ECO:0000313" key="2">
    <source>
        <dbReference type="EMBL" id="MDU0326026.1"/>
    </source>
</evidence>
<comment type="caution">
    <text evidence="2">The sequence shown here is derived from an EMBL/GenBank/DDBJ whole genome shotgun (WGS) entry which is preliminary data.</text>
</comment>
<dbReference type="RefSeq" id="WP_316000774.1">
    <property type="nucleotide sequence ID" value="NZ_JAWDIU010000001.1"/>
</dbReference>
<evidence type="ECO:0000259" key="1">
    <source>
        <dbReference type="PROSITE" id="PS51782"/>
    </source>
</evidence>
<dbReference type="CDD" id="cd00118">
    <property type="entry name" value="LysM"/>
    <property type="match status" value="1"/>
</dbReference>
<dbReference type="SUPFAM" id="SSF54106">
    <property type="entry name" value="LysM domain"/>
    <property type="match status" value="1"/>
</dbReference>
<dbReference type="PROSITE" id="PS51782">
    <property type="entry name" value="LYSM"/>
    <property type="match status" value="1"/>
</dbReference>
<name>A0ABU3RSZ9_9MICO</name>
<gene>
    <name evidence="2" type="ORF">RWH43_04565</name>
</gene>
<dbReference type="EMBL" id="JAWDIU010000001">
    <property type="protein sequence ID" value="MDU0326026.1"/>
    <property type="molecule type" value="Genomic_DNA"/>
</dbReference>
<dbReference type="InterPro" id="IPR018392">
    <property type="entry name" value="LysM"/>
</dbReference>
<dbReference type="Proteomes" id="UP001256673">
    <property type="component" value="Unassembled WGS sequence"/>
</dbReference>
<keyword evidence="3" id="KW-1185">Reference proteome</keyword>
<reference evidence="2 3" key="1">
    <citation type="submission" date="2023-09" db="EMBL/GenBank/DDBJ databases">
        <title>Microbacterium fusihabitans sp. nov., Microbacterium phycihabitans sp. nov., and Microbacterium cervinum sp. nov., isolated from dried seaweeds of beach.</title>
        <authorList>
            <person name="Lee S.D."/>
        </authorList>
    </citation>
    <scope>NUCLEOTIDE SEQUENCE [LARGE SCALE GENOMIC DNA]</scope>
    <source>
        <strain evidence="2 3">KSW2-21</strain>
    </source>
</reference>
<dbReference type="InterPro" id="IPR036779">
    <property type="entry name" value="LysM_dom_sf"/>
</dbReference>
<dbReference type="Gene3D" id="3.10.350.10">
    <property type="entry name" value="LysM domain"/>
    <property type="match status" value="1"/>
</dbReference>
<organism evidence="2 3">
    <name type="scientific">Microbacterium algihabitans</name>
    <dbReference type="NCBI Taxonomy" id="3075992"/>
    <lineage>
        <taxon>Bacteria</taxon>
        <taxon>Bacillati</taxon>
        <taxon>Actinomycetota</taxon>
        <taxon>Actinomycetes</taxon>
        <taxon>Micrococcales</taxon>
        <taxon>Microbacteriaceae</taxon>
        <taxon>Microbacterium</taxon>
    </lineage>
</organism>
<protein>
    <submittedName>
        <fullName evidence="2">LysM domain-containing protein</fullName>
    </submittedName>
</protein>
<feature type="domain" description="LysM" evidence="1">
    <location>
        <begin position="106"/>
        <end position="151"/>
    </location>
</feature>
<dbReference type="Pfam" id="PF01476">
    <property type="entry name" value="LysM"/>
    <property type="match status" value="1"/>
</dbReference>